<accession>A0A1Z5RAL9</accession>
<dbReference type="PRINTS" id="PR00364">
    <property type="entry name" value="DISEASERSIST"/>
</dbReference>
<keyword evidence="13" id="KW-1185">Reference proteome</keyword>
<feature type="domain" description="Disease resistance protein winged helix" evidence="10">
    <location>
        <begin position="657"/>
        <end position="729"/>
    </location>
</feature>
<keyword evidence="3" id="KW-0677">Repeat</keyword>
<dbReference type="STRING" id="4558.A0A1Z5RAL9"/>
<dbReference type="Pfam" id="PF18052">
    <property type="entry name" value="Rx_N"/>
    <property type="match status" value="1"/>
</dbReference>
<dbReference type="PANTHER" id="PTHR23155">
    <property type="entry name" value="DISEASE RESISTANCE PROTEIN RP"/>
    <property type="match status" value="1"/>
</dbReference>
<proteinExistence type="inferred from homology"/>
<keyword evidence="4" id="KW-0547">Nucleotide-binding</keyword>
<feature type="region of interest" description="Disordered" evidence="7">
    <location>
        <begin position="357"/>
        <end position="378"/>
    </location>
</feature>
<dbReference type="InterPro" id="IPR027417">
    <property type="entry name" value="P-loop_NTPase"/>
</dbReference>
<dbReference type="GO" id="GO:0043531">
    <property type="term" value="F:ADP binding"/>
    <property type="evidence" value="ECO:0007669"/>
    <property type="project" value="InterPro"/>
</dbReference>
<dbReference type="ExpressionAtlas" id="A0A1Z5RAL9">
    <property type="expression patterns" value="baseline"/>
</dbReference>
<dbReference type="Pfam" id="PF00931">
    <property type="entry name" value="NB-ARC"/>
    <property type="match status" value="2"/>
</dbReference>
<evidence type="ECO:0000256" key="2">
    <source>
        <dbReference type="ARBA" id="ARBA00022614"/>
    </source>
</evidence>
<gene>
    <name evidence="12" type="ORF">SORBI_3007G186700</name>
</gene>
<dbReference type="Pfam" id="PF23598">
    <property type="entry name" value="LRR_14"/>
    <property type="match status" value="2"/>
</dbReference>
<dbReference type="InterPro" id="IPR058922">
    <property type="entry name" value="WHD_DRP"/>
</dbReference>
<dbReference type="SUPFAM" id="SSF52047">
    <property type="entry name" value="RNI-like"/>
    <property type="match status" value="1"/>
</dbReference>
<dbReference type="Pfam" id="PF23559">
    <property type="entry name" value="WHD_DRP"/>
    <property type="match status" value="1"/>
</dbReference>
<evidence type="ECO:0000256" key="4">
    <source>
        <dbReference type="ARBA" id="ARBA00022741"/>
    </source>
</evidence>
<feature type="domain" description="NB-ARC" evidence="8">
    <location>
        <begin position="405"/>
        <end position="565"/>
    </location>
</feature>
<dbReference type="EMBL" id="CM000766">
    <property type="protein sequence ID" value="OQU80798.1"/>
    <property type="molecule type" value="Genomic_DNA"/>
</dbReference>
<dbReference type="GO" id="GO:0042742">
    <property type="term" value="P:defense response to bacterium"/>
    <property type="evidence" value="ECO:0007669"/>
    <property type="project" value="UniProtKB-ARBA"/>
</dbReference>
<reference evidence="13" key="2">
    <citation type="journal article" date="2018" name="Plant J.">
        <title>The Sorghum bicolor reference genome: improved assembly, gene annotations, a transcriptome atlas, and signatures of genome organization.</title>
        <authorList>
            <person name="McCormick R.F."/>
            <person name="Truong S.K."/>
            <person name="Sreedasyam A."/>
            <person name="Jenkins J."/>
            <person name="Shu S."/>
            <person name="Sims D."/>
            <person name="Kennedy M."/>
            <person name="Amirebrahimi M."/>
            <person name="Weers B.D."/>
            <person name="McKinley B."/>
            <person name="Mattison A."/>
            <person name="Morishige D.T."/>
            <person name="Grimwood J."/>
            <person name="Schmutz J."/>
            <person name="Mullet J.E."/>
        </authorList>
    </citation>
    <scope>NUCLEOTIDE SEQUENCE [LARGE SCALE GENOMIC DNA]</scope>
    <source>
        <strain evidence="13">cv. BTx623</strain>
    </source>
</reference>
<dbReference type="PANTHER" id="PTHR23155:SF1114">
    <property type="entry name" value="OS02G0475500 PROTEIN"/>
    <property type="match status" value="1"/>
</dbReference>
<name>A0A1Z5RAL9_SORBI</name>
<sequence>MEATALSVGKSVLNGALGYAKSALAEEVALQLGIQRDHAFIRDELEMMLAFLMAAHEERDEHMVVKTWVKQVRDVAYDVEDSLEDFSVRLGNPSWCWRVFRRLLDRHRVAKQMKELRAKVEDVSQRNVRYRLIKGSDDTKPAIGTGQSIMMTGETMSGMEEARKEKDKAKVDLISLMNKMDENLQVIAIWGRPSYVLQEASIIKIVYDNLKRRKQFDCHAFVKIIHPFSSTRFLQNIIRQFFVDSLEEAEKSTLGAQDLRRMGMVTESDLVDAFNKYLNEKRYLIVLTDLSNIEEWDQIKALFPSNNKGSRLIVCAEQVEVASLCVEPKTTTLPEHKKLCSNQQVLYAFYEKGSQGGTDSVGEGSSSNTTDTINNNNKSSLEVKGLSRMETTLAALKESQLIGREKDKSEIIKRISDRQSQEFEVISICGMGGLGKTTLVKHVYQSQELSRMFEKHACVTIKRPFNLSELLNSLATQLGGNERDGDKLASLLDERSYLIILDDMSSTTEWDAIVKYFPTTITTSKIIVTTREENICKHCSKKENIHKLQLLGDEDAQKLFMEKVFGTVSHLDEEYPELADETKQILKKCNGLPLAIVTMGGFLARQPKTLMEWRKFNEHISAELEMNTELQRIPNVLVKSYEGLPYHLKSCFLYMSIFPEDYSISRRRLVQRWIAEGYSSEVRGKSMEETADRYFMELIDRSVILPVRKHVPSLKGIDSCQLHDLMREISISRAMDENLVFRLEEGSSSSKTQAKIRHVAISSNWEGDKCEFESAVDLSHIRSLTVFGRWRSFFISEKMKFLRVLDLEGTSGLVDHHLEHIARLIHLKYISLRRCDDIYHLPDSWGNLRQLQTLNMKGTRICNLPKSITHLTKLQYLFARGSTPACFSLDGRLPNDLAKLCGACCVPKLLKDAEWMDGDPNWHDVCTFWCHVVFPSLAWMKLDPYGIVVPRSVRKLKALHTLGLVNIADSSKSALRDIRKLTQLRKLAVTGINKKNYQELCSTVTGLSRLESLSMEFIEESMSLQSCLDDATSLLPKNLQSLKLYGILVRLQDWIGGLQSLVKLEIGRLACLTSVDATMQVLGKLPSLAILSLMWHPFIMTGNIRVTFHREAFPSLMVLHLKRIDGLQSVEFEEAGPTTPKLELLVLEYAAYRLRSISGLSSLPRLKEVVIEGSVPEDEEVMGSVRDQLSRNQNNPVLKIDLFVY</sequence>
<dbReference type="InterPro" id="IPR041118">
    <property type="entry name" value="Rx_N"/>
</dbReference>
<feature type="domain" description="NB-ARC" evidence="8">
    <location>
        <begin position="180"/>
        <end position="328"/>
    </location>
</feature>
<feature type="domain" description="Disease resistance R13L4/SHOC-2-like LRR" evidence="11">
    <location>
        <begin position="780"/>
        <end position="883"/>
    </location>
</feature>
<reference evidence="12 13" key="1">
    <citation type="journal article" date="2009" name="Nature">
        <title>The Sorghum bicolor genome and the diversification of grasses.</title>
        <authorList>
            <person name="Paterson A.H."/>
            <person name="Bowers J.E."/>
            <person name="Bruggmann R."/>
            <person name="Dubchak I."/>
            <person name="Grimwood J."/>
            <person name="Gundlach H."/>
            <person name="Haberer G."/>
            <person name="Hellsten U."/>
            <person name="Mitros T."/>
            <person name="Poliakov A."/>
            <person name="Schmutz J."/>
            <person name="Spannagl M."/>
            <person name="Tang H."/>
            <person name="Wang X."/>
            <person name="Wicker T."/>
            <person name="Bharti A.K."/>
            <person name="Chapman J."/>
            <person name="Feltus F.A."/>
            <person name="Gowik U."/>
            <person name="Grigoriev I.V."/>
            <person name="Lyons E."/>
            <person name="Maher C.A."/>
            <person name="Martis M."/>
            <person name="Narechania A."/>
            <person name="Otillar R.P."/>
            <person name="Penning B.W."/>
            <person name="Salamov A.A."/>
            <person name="Wang Y."/>
            <person name="Zhang L."/>
            <person name="Carpita N.C."/>
            <person name="Freeling M."/>
            <person name="Gingle A.R."/>
            <person name="Hash C.T."/>
            <person name="Keller B."/>
            <person name="Klein P."/>
            <person name="Kresovich S."/>
            <person name="McCann M.C."/>
            <person name="Ming R."/>
            <person name="Peterson D.G."/>
            <person name="Mehboob-ur-Rahman"/>
            <person name="Ware D."/>
            <person name="Westhoff P."/>
            <person name="Mayer K.F."/>
            <person name="Messing J."/>
            <person name="Rokhsar D.S."/>
        </authorList>
    </citation>
    <scope>NUCLEOTIDE SEQUENCE [LARGE SCALE GENOMIC DNA]</scope>
    <source>
        <strain evidence="13">cv. BTx623</strain>
    </source>
</reference>
<dbReference type="Gene3D" id="3.80.10.10">
    <property type="entry name" value="Ribonuclease Inhibitor"/>
    <property type="match status" value="2"/>
</dbReference>
<dbReference type="Gene3D" id="1.10.8.430">
    <property type="entry name" value="Helical domain of apoptotic protease-activating factors"/>
    <property type="match status" value="1"/>
</dbReference>
<dbReference type="InterPro" id="IPR036388">
    <property type="entry name" value="WH-like_DNA-bd_sf"/>
</dbReference>
<dbReference type="Gramene" id="OQU80798">
    <property type="protein sequence ID" value="OQU80798"/>
    <property type="gene ID" value="SORBI_3007G186700"/>
</dbReference>
<dbReference type="AlphaFoldDB" id="A0A1Z5RAL9"/>
<dbReference type="InterPro" id="IPR042197">
    <property type="entry name" value="Apaf_helical"/>
</dbReference>
<evidence type="ECO:0000256" key="7">
    <source>
        <dbReference type="SAM" id="MobiDB-lite"/>
    </source>
</evidence>
<organism evidence="12 13">
    <name type="scientific">Sorghum bicolor</name>
    <name type="common">Sorghum</name>
    <name type="synonym">Sorghum vulgare</name>
    <dbReference type="NCBI Taxonomy" id="4558"/>
    <lineage>
        <taxon>Eukaryota</taxon>
        <taxon>Viridiplantae</taxon>
        <taxon>Streptophyta</taxon>
        <taxon>Embryophyta</taxon>
        <taxon>Tracheophyta</taxon>
        <taxon>Spermatophyta</taxon>
        <taxon>Magnoliopsida</taxon>
        <taxon>Liliopsida</taxon>
        <taxon>Poales</taxon>
        <taxon>Poaceae</taxon>
        <taxon>PACMAD clade</taxon>
        <taxon>Panicoideae</taxon>
        <taxon>Andropogonodae</taxon>
        <taxon>Andropogoneae</taxon>
        <taxon>Sorghinae</taxon>
        <taxon>Sorghum</taxon>
    </lineage>
</organism>
<keyword evidence="5" id="KW-0611">Plant defense</keyword>
<evidence type="ECO:0000313" key="13">
    <source>
        <dbReference type="Proteomes" id="UP000000768"/>
    </source>
</evidence>
<dbReference type="FunFam" id="1.10.10.10:FF:000322">
    <property type="entry name" value="Probable disease resistance protein At1g63360"/>
    <property type="match status" value="1"/>
</dbReference>
<evidence type="ECO:0000259" key="11">
    <source>
        <dbReference type="Pfam" id="PF23598"/>
    </source>
</evidence>
<feature type="compositionally biased region" description="Low complexity" evidence="7">
    <location>
        <begin position="365"/>
        <end position="378"/>
    </location>
</feature>
<evidence type="ECO:0000259" key="9">
    <source>
        <dbReference type="Pfam" id="PF18052"/>
    </source>
</evidence>
<evidence type="ECO:0000256" key="3">
    <source>
        <dbReference type="ARBA" id="ARBA00022737"/>
    </source>
</evidence>
<comment type="similarity">
    <text evidence="1">Belongs to the disease resistance NB-LRR family.</text>
</comment>
<protein>
    <submittedName>
        <fullName evidence="12">Uncharacterized protein</fullName>
    </submittedName>
</protein>
<evidence type="ECO:0000256" key="1">
    <source>
        <dbReference type="ARBA" id="ARBA00008894"/>
    </source>
</evidence>
<evidence type="ECO:0000256" key="5">
    <source>
        <dbReference type="ARBA" id="ARBA00022821"/>
    </source>
</evidence>
<keyword evidence="6" id="KW-0175">Coiled coil</keyword>
<evidence type="ECO:0000259" key="8">
    <source>
        <dbReference type="Pfam" id="PF00931"/>
    </source>
</evidence>
<keyword evidence="2" id="KW-0433">Leucine-rich repeat</keyword>
<feature type="domain" description="Disease resistance R13L4/SHOC-2-like LRR" evidence="11">
    <location>
        <begin position="946"/>
        <end position="1197"/>
    </location>
</feature>
<dbReference type="Proteomes" id="UP000000768">
    <property type="component" value="Chromosome 7"/>
</dbReference>
<dbReference type="Gene3D" id="1.10.10.10">
    <property type="entry name" value="Winged helix-like DNA-binding domain superfamily/Winged helix DNA-binding domain"/>
    <property type="match status" value="1"/>
</dbReference>
<dbReference type="InterPro" id="IPR044974">
    <property type="entry name" value="Disease_R_plants"/>
</dbReference>
<dbReference type="InterPro" id="IPR038005">
    <property type="entry name" value="RX-like_CC"/>
</dbReference>
<dbReference type="Gene3D" id="3.40.50.300">
    <property type="entry name" value="P-loop containing nucleotide triphosphate hydrolases"/>
    <property type="match status" value="2"/>
</dbReference>
<dbReference type="InterPro" id="IPR055414">
    <property type="entry name" value="LRR_R13L4/SHOC2-like"/>
</dbReference>
<dbReference type="InParanoid" id="A0A1Z5RAL9"/>
<dbReference type="GO" id="GO:0002758">
    <property type="term" value="P:innate immune response-activating signaling pathway"/>
    <property type="evidence" value="ECO:0007669"/>
    <property type="project" value="UniProtKB-ARBA"/>
</dbReference>
<dbReference type="InterPro" id="IPR002182">
    <property type="entry name" value="NB-ARC"/>
</dbReference>
<evidence type="ECO:0000313" key="12">
    <source>
        <dbReference type="EMBL" id="OQU80798.1"/>
    </source>
</evidence>
<dbReference type="InterPro" id="IPR032675">
    <property type="entry name" value="LRR_dom_sf"/>
</dbReference>
<dbReference type="CDD" id="cd14798">
    <property type="entry name" value="RX-CC_like"/>
    <property type="match status" value="1"/>
</dbReference>
<dbReference type="SUPFAM" id="SSF52540">
    <property type="entry name" value="P-loop containing nucleoside triphosphate hydrolases"/>
    <property type="match status" value="2"/>
</dbReference>
<evidence type="ECO:0000259" key="10">
    <source>
        <dbReference type="Pfam" id="PF23559"/>
    </source>
</evidence>
<evidence type="ECO:0000256" key="6">
    <source>
        <dbReference type="ARBA" id="ARBA00023054"/>
    </source>
</evidence>
<feature type="domain" description="Disease resistance N-terminal" evidence="9">
    <location>
        <begin position="13"/>
        <end position="94"/>
    </location>
</feature>
<dbReference type="Gene3D" id="1.20.5.4130">
    <property type="match status" value="1"/>
</dbReference>
<dbReference type="GO" id="GO:0009626">
    <property type="term" value="P:plant-type hypersensitive response"/>
    <property type="evidence" value="ECO:0007669"/>
    <property type="project" value="UniProtKB-ARBA"/>
</dbReference>
<dbReference type="eggNOG" id="KOG4658">
    <property type="taxonomic scope" value="Eukaryota"/>
</dbReference>